<proteinExistence type="predicted"/>
<accession>A0AA40AAM6</accession>
<reference evidence="2" key="1">
    <citation type="submission" date="2023-06" db="EMBL/GenBank/DDBJ databases">
        <title>Genome-scale phylogeny and comparative genomics of the fungal order Sordariales.</title>
        <authorList>
            <consortium name="Lawrence Berkeley National Laboratory"/>
            <person name="Hensen N."/>
            <person name="Bonometti L."/>
            <person name="Westerberg I."/>
            <person name="Brannstrom I.O."/>
            <person name="Guillou S."/>
            <person name="Cros-Aarteil S."/>
            <person name="Calhoun S."/>
            <person name="Haridas S."/>
            <person name="Kuo A."/>
            <person name="Mondo S."/>
            <person name="Pangilinan J."/>
            <person name="Riley R."/>
            <person name="LaButti K."/>
            <person name="Andreopoulos B."/>
            <person name="Lipzen A."/>
            <person name="Chen C."/>
            <person name="Yanf M."/>
            <person name="Daum C."/>
            <person name="Ng V."/>
            <person name="Clum A."/>
            <person name="Steindorff A."/>
            <person name="Ohm R."/>
            <person name="Martin F."/>
            <person name="Silar P."/>
            <person name="Natvig D."/>
            <person name="Lalanne C."/>
            <person name="Gautier V."/>
            <person name="Ament-velasquez S.L."/>
            <person name="Kruys A."/>
            <person name="Hutchinson M.I."/>
            <person name="Powell A.J."/>
            <person name="Barry K."/>
            <person name="Miller A.N."/>
            <person name="Grigoriev I.V."/>
            <person name="Debuchy R."/>
            <person name="Gladieux P."/>
            <person name="Thoren M.H."/>
            <person name="Johannesson H."/>
        </authorList>
    </citation>
    <scope>NUCLEOTIDE SEQUENCE</scope>
    <source>
        <strain evidence="2">SMH2392-1A</strain>
    </source>
</reference>
<evidence type="ECO:0000313" key="2">
    <source>
        <dbReference type="EMBL" id="KAK0712349.1"/>
    </source>
</evidence>
<feature type="compositionally biased region" description="Low complexity" evidence="1">
    <location>
        <begin position="90"/>
        <end position="101"/>
    </location>
</feature>
<protein>
    <submittedName>
        <fullName evidence="2">Uncharacterized protein</fullName>
    </submittedName>
</protein>
<dbReference type="Proteomes" id="UP001172101">
    <property type="component" value="Unassembled WGS sequence"/>
</dbReference>
<dbReference type="EMBL" id="JAUIRO010000005">
    <property type="protein sequence ID" value="KAK0712349.1"/>
    <property type="molecule type" value="Genomic_DNA"/>
</dbReference>
<evidence type="ECO:0000313" key="3">
    <source>
        <dbReference type="Proteomes" id="UP001172101"/>
    </source>
</evidence>
<dbReference type="RefSeq" id="XP_060293672.1">
    <property type="nucleotide sequence ID" value="XM_060440021.1"/>
</dbReference>
<evidence type="ECO:0000256" key="1">
    <source>
        <dbReference type="SAM" id="MobiDB-lite"/>
    </source>
</evidence>
<name>A0AA40AAM6_9PEZI</name>
<dbReference type="GeneID" id="85323291"/>
<keyword evidence="3" id="KW-1185">Reference proteome</keyword>
<sequence length="211" mass="23581">MPEDGLYLIGASHTHQNHVISYDDTNNEFQLTHLDEDLVRRSTFYIHHMAEHASYEIHNTHLDKSLTSSSGGAAQTGDGDSDEHGNYRWSISRSSSGGRTIANSAHSSRKLTAKGPVLVMKGGGTTPFPDYPGPWDLIRLDVGQQNQDGEDKLQGKSAQEWFDIAQEVFNEGLKLVDFACSDTWTERTAEQQESYVDLFKKFGEDKGLEWS</sequence>
<dbReference type="Gene3D" id="2.80.10.50">
    <property type="match status" value="1"/>
</dbReference>
<gene>
    <name evidence="2" type="ORF">B0T26DRAFT_676824</name>
</gene>
<organism evidence="2 3">
    <name type="scientific">Lasiosphaeria miniovina</name>
    <dbReference type="NCBI Taxonomy" id="1954250"/>
    <lineage>
        <taxon>Eukaryota</taxon>
        <taxon>Fungi</taxon>
        <taxon>Dikarya</taxon>
        <taxon>Ascomycota</taxon>
        <taxon>Pezizomycotina</taxon>
        <taxon>Sordariomycetes</taxon>
        <taxon>Sordariomycetidae</taxon>
        <taxon>Sordariales</taxon>
        <taxon>Lasiosphaeriaceae</taxon>
        <taxon>Lasiosphaeria</taxon>
    </lineage>
</organism>
<dbReference type="AlphaFoldDB" id="A0AA40AAM6"/>
<feature type="region of interest" description="Disordered" evidence="1">
    <location>
        <begin position="66"/>
        <end position="108"/>
    </location>
</feature>
<comment type="caution">
    <text evidence="2">The sequence shown here is derived from an EMBL/GenBank/DDBJ whole genome shotgun (WGS) entry which is preliminary data.</text>
</comment>